<evidence type="ECO:0000256" key="3">
    <source>
        <dbReference type="ARBA" id="ARBA00021523"/>
    </source>
</evidence>
<evidence type="ECO:0000256" key="2">
    <source>
        <dbReference type="ARBA" id="ARBA00009664"/>
    </source>
</evidence>
<dbReference type="OrthoDB" id="5415at2759"/>
<dbReference type="InterPro" id="IPR007570">
    <property type="entry name" value="Uncharacterised_Ycf23"/>
</dbReference>
<dbReference type="PANTHER" id="PTHR36895">
    <property type="match status" value="1"/>
</dbReference>
<protein>
    <recommendedName>
        <fullName evidence="3">Uncharacterized protein ycf23</fullName>
    </recommendedName>
</protein>
<comment type="similarity">
    <text evidence="2">Belongs to the ycf23 family.</text>
</comment>
<gene>
    <name evidence="5" type="ORF">FH972_000966</name>
</gene>
<dbReference type="Gene3D" id="3.20.20.70">
    <property type="entry name" value="Aldolase class I"/>
    <property type="match status" value="1"/>
</dbReference>
<reference evidence="5 6" key="1">
    <citation type="submission" date="2019-06" db="EMBL/GenBank/DDBJ databases">
        <title>A chromosomal-level reference genome of Carpinus fangiana (Coryloideae, Betulaceae).</title>
        <authorList>
            <person name="Yang X."/>
            <person name="Wang Z."/>
            <person name="Zhang L."/>
            <person name="Hao G."/>
            <person name="Liu J."/>
            <person name="Yang Y."/>
        </authorList>
    </citation>
    <scope>NUCLEOTIDE SEQUENCE [LARGE SCALE GENOMIC DNA]</scope>
    <source>
        <strain evidence="5">Cfa_2016G</strain>
        <tissue evidence="5">Leaf</tissue>
    </source>
</reference>
<keyword evidence="4" id="KW-0934">Plastid</keyword>
<organism evidence="5 6">
    <name type="scientific">Carpinus fangiana</name>
    <dbReference type="NCBI Taxonomy" id="176857"/>
    <lineage>
        <taxon>Eukaryota</taxon>
        <taxon>Viridiplantae</taxon>
        <taxon>Streptophyta</taxon>
        <taxon>Embryophyta</taxon>
        <taxon>Tracheophyta</taxon>
        <taxon>Spermatophyta</taxon>
        <taxon>Magnoliopsida</taxon>
        <taxon>eudicotyledons</taxon>
        <taxon>Gunneridae</taxon>
        <taxon>Pentapetalae</taxon>
        <taxon>rosids</taxon>
        <taxon>fabids</taxon>
        <taxon>Fagales</taxon>
        <taxon>Betulaceae</taxon>
        <taxon>Carpinus</taxon>
    </lineage>
</organism>
<accession>A0A5N6QAG9</accession>
<dbReference type="EMBL" id="CM017321">
    <property type="protein sequence ID" value="KAE7996227.1"/>
    <property type="molecule type" value="Genomic_DNA"/>
</dbReference>
<dbReference type="Proteomes" id="UP000327013">
    <property type="component" value="Chromosome 1"/>
</dbReference>
<evidence type="ECO:0000313" key="6">
    <source>
        <dbReference type="Proteomes" id="UP000327013"/>
    </source>
</evidence>
<dbReference type="CDD" id="cd04722">
    <property type="entry name" value="TIM_phosphate_binding"/>
    <property type="match status" value="1"/>
</dbReference>
<dbReference type="AlphaFoldDB" id="A0A5N6QAG9"/>
<dbReference type="PANTHER" id="PTHR36895:SF1">
    <property type="entry name" value="YCF23 PROTEIN"/>
    <property type="match status" value="1"/>
</dbReference>
<dbReference type="SUPFAM" id="SSF51569">
    <property type="entry name" value="Aldolase"/>
    <property type="match status" value="1"/>
</dbReference>
<dbReference type="GO" id="GO:0009536">
    <property type="term" value="C:plastid"/>
    <property type="evidence" value="ECO:0007669"/>
    <property type="project" value="UniProtKB-SubCell"/>
</dbReference>
<sequence length="305" mass="31952">MHSSICMPISPSSHTLLKSNNNPFLGDHLSSTPCLPLRRRPSLATRALLSTTKEAVLKDFHERRALKIISGLQNFNKDNVASVVTAAEKGGATHVDIACDPELVKLAISLTSLPVCVSSVDPETFPAAVEAGALMVEIGNYDSFYEMGVVFTPEQILNLTKETKRILPSVALSVTVPHTLSLPDQVKLAENLEQEGVDIIQTEGGKSSYPSKPGVLGLIEKATPTLAAAYSISRAVKIPVMCSSGLSAVTAPMAITAGAAGVGVGSAVNKLNDLVAMIAAVRSLANSLEASAGRHSTSAERALKM</sequence>
<dbReference type="InterPro" id="IPR013785">
    <property type="entry name" value="Aldolase_TIM"/>
</dbReference>
<evidence type="ECO:0000313" key="5">
    <source>
        <dbReference type="EMBL" id="KAE7996227.1"/>
    </source>
</evidence>
<keyword evidence="6" id="KW-1185">Reference proteome</keyword>
<evidence type="ECO:0000256" key="1">
    <source>
        <dbReference type="ARBA" id="ARBA00004474"/>
    </source>
</evidence>
<proteinExistence type="inferred from homology"/>
<dbReference type="Pfam" id="PF04481">
    <property type="entry name" value="DUF561"/>
    <property type="match status" value="1"/>
</dbReference>
<comment type="subcellular location">
    <subcellularLocation>
        <location evidence="1">Plastid</location>
    </subcellularLocation>
</comment>
<evidence type="ECO:0000256" key="4">
    <source>
        <dbReference type="ARBA" id="ARBA00022640"/>
    </source>
</evidence>
<name>A0A5N6QAG9_9ROSI</name>